<dbReference type="Pfam" id="PF20549">
    <property type="entry name" value="DUF6763"/>
    <property type="match status" value="1"/>
</dbReference>
<protein>
    <submittedName>
        <fullName evidence="1">Uncharacterized protein</fullName>
    </submittedName>
</protein>
<reference evidence="1 2" key="1">
    <citation type="submission" date="2022-12" db="EMBL/GenBank/DDBJ databases">
        <title>Dasania phycosphaerae sp. nov., isolated from particulate material of the south coast of Korea.</title>
        <authorList>
            <person name="Jiang Y."/>
        </authorList>
    </citation>
    <scope>NUCLEOTIDE SEQUENCE [LARGE SCALE GENOMIC DNA]</scope>
    <source>
        <strain evidence="1 2">GY-19</strain>
    </source>
</reference>
<evidence type="ECO:0000313" key="1">
    <source>
        <dbReference type="EMBL" id="MCZ0864351.1"/>
    </source>
</evidence>
<sequence length="106" mass="12167">MRNVMPSVGNWYKELQGGGIFEVVAVDEVSQTIETQHVDGEISEFDLDNWHELQLLEVEEPEDWRNAYELSYEDSLDPDAAIHPEEWTSPVSYIETDIINGVLDDI</sequence>
<comment type="caution">
    <text evidence="1">The sequence shown here is derived from an EMBL/GenBank/DDBJ whole genome shotgun (WGS) entry which is preliminary data.</text>
</comment>
<accession>A0A9J6RJH0</accession>
<gene>
    <name evidence="1" type="ORF">O0V09_04020</name>
</gene>
<dbReference type="Proteomes" id="UP001069090">
    <property type="component" value="Unassembled WGS sequence"/>
</dbReference>
<dbReference type="RefSeq" id="WP_258330503.1">
    <property type="nucleotide sequence ID" value="NZ_JAPTGG010000002.1"/>
</dbReference>
<dbReference type="AlphaFoldDB" id="A0A9J6RJH0"/>
<dbReference type="InterPro" id="IPR046651">
    <property type="entry name" value="DUF6763"/>
</dbReference>
<evidence type="ECO:0000313" key="2">
    <source>
        <dbReference type="Proteomes" id="UP001069090"/>
    </source>
</evidence>
<keyword evidence="2" id="KW-1185">Reference proteome</keyword>
<organism evidence="1 2">
    <name type="scientific">Dasania phycosphaerae</name>
    <dbReference type="NCBI Taxonomy" id="2950436"/>
    <lineage>
        <taxon>Bacteria</taxon>
        <taxon>Pseudomonadati</taxon>
        <taxon>Pseudomonadota</taxon>
        <taxon>Gammaproteobacteria</taxon>
        <taxon>Cellvibrionales</taxon>
        <taxon>Spongiibacteraceae</taxon>
        <taxon>Dasania</taxon>
    </lineage>
</organism>
<name>A0A9J6RJH0_9GAMM</name>
<dbReference type="EMBL" id="JAPTGG010000002">
    <property type="protein sequence ID" value="MCZ0864351.1"/>
    <property type="molecule type" value="Genomic_DNA"/>
</dbReference>
<proteinExistence type="predicted"/>